<dbReference type="AlphaFoldDB" id="A0A1R4GD35"/>
<feature type="transmembrane region" description="Helical" evidence="6">
    <location>
        <begin position="23"/>
        <end position="43"/>
    </location>
</feature>
<dbReference type="Pfam" id="PF00877">
    <property type="entry name" value="NLPC_P60"/>
    <property type="match status" value="1"/>
</dbReference>
<keyword evidence="6" id="KW-0812">Transmembrane</keyword>
<keyword evidence="3 8" id="KW-0378">Hydrolase</keyword>
<comment type="similarity">
    <text evidence="1">Belongs to the peptidase C40 family.</text>
</comment>
<dbReference type="InterPro" id="IPR038765">
    <property type="entry name" value="Papain-like_cys_pep_sf"/>
</dbReference>
<evidence type="ECO:0000259" key="7">
    <source>
        <dbReference type="PROSITE" id="PS51935"/>
    </source>
</evidence>
<keyword evidence="6" id="KW-0472">Membrane</keyword>
<keyword evidence="4" id="KW-0788">Thiol protease</keyword>
<name>A0A1R4GD35_9MICO</name>
<feature type="region of interest" description="Disordered" evidence="5">
    <location>
        <begin position="96"/>
        <end position="136"/>
    </location>
</feature>
<feature type="compositionally biased region" description="Acidic residues" evidence="5">
    <location>
        <begin position="109"/>
        <end position="124"/>
    </location>
</feature>
<evidence type="ECO:0000313" key="9">
    <source>
        <dbReference type="Proteomes" id="UP000195787"/>
    </source>
</evidence>
<dbReference type="EMBL" id="FUHU01000043">
    <property type="protein sequence ID" value="SJM65882.1"/>
    <property type="molecule type" value="Genomic_DNA"/>
</dbReference>
<dbReference type="GO" id="GO:0006508">
    <property type="term" value="P:proteolysis"/>
    <property type="evidence" value="ECO:0007669"/>
    <property type="project" value="UniProtKB-KW"/>
</dbReference>
<sequence length="243" mass="24605">MVRVDRETAETPKRRFLGAAKKLGIVAVAAGLVGGVTLPAVAMNDSAQSSQLPSMYSSLGQGGTAVEGETVVFPEDAFVATTAAELEQLIADEEAAAEEEAKQQAADDAAADDAADDSSDDQGAEDTGQHQSTGGGNQAVVQAALAQLGVQQWCTELVQKAVAASGTFTWTGYASLGQLQQVPMSQAQPGDILYYADGGTGLHHVAIYLGDGKAVHGGWGSGLTTAVSTAYVGSGPIAYSLGG</sequence>
<evidence type="ECO:0000256" key="1">
    <source>
        <dbReference type="ARBA" id="ARBA00007074"/>
    </source>
</evidence>
<evidence type="ECO:0000313" key="8">
    <source>
        <dbReference type="EMBL" id="SJM65882.1"/>
    </source>
</evidence>
<keyword evidence="2" id="KW-0645">Protease</keyword>
<dbReference type="SUPFAM" id="SSF54001">
    <property type="entry name" value="Cysteine proteinases"/>
    <property type="match status" value="1"/>
</dbReference>
<protein>
    <submittedName>
        <fullName evidence="8">COG family: cell wall-associated hydrolases (Invasion-associated proteins) PFAM_ID: NLPC_P60</fullName>
    </submittedName>
</protein>
<dbReference type="Proteomes" id="UP000195787">
    <property type="component" value="Unassembled WGS sequence"/>
</dbReference>
<evidence type="ECO:0000256" key="5">
    <source>
        <dbReference type="SAM" id="MobiDB-lite"/>
    </source>
</evidence>
<organism evidence="8 9">
    <name type="scientific">Agrococcus casei LMG 22410</name>
    <dbReference type="NCBI Taxonomy" id="1255656"/>
    <lineage>
        <taxon>Bacteria</taxon>
        <taxon>Bacillati</taxon>
        <taxon>Actinomycetota</taxon>
        <taxon>Actinomycetes</taxon>
        <taxon>Micrococcales</taxon>
        <taxon>Microbacteriaceae</taxon>
        <taxon>Agrococcus</taxon>
    </lineage>
</organism>
<keyword evidence="6" id="KW-1133">Transmembrane helix</keyword>
<dbReference type="PROSITE" id="PS51935">
    <property type="entry name" value="NLPC_P60"/>
    <property type="match status" value="1"/>
</dbReference>
<gene>
    <name evidence="8" type="ORF">CZ674_10855</name>
</gene>
<evidence type="ECO:0000256" key="6">
    <source>
        <dbReference type="SAM" id="Phobius"/>
    </source>
</evidence>
<feature type="domain" description="NlpC/P60" evidence="7">
    <location>
        <begin position="113"/>
        <end position="243"/>
    </location>
</feature>
<accession>A0A1R4GD35</accession>
<dbReference type="GO" id="GO:0008234">
    <property type="term" value="F:cysteine-type peptidase activity"/>
    <property type="evidence" value="ECO:0007669"/>
    <property type="project" value="UniProtKB-KW"/>
</dbReference>
<reference evidence="8 9" key="1">
    <citation type="submission" date="2017-02" db="EMBL/GenBank/DDBJ databases">
        <authorList>
            <person name="Peterson S.W."/>
        </authorList>
    </citation>
    <scope>NUCLEOTIDE SEQUENCE [LARGE SCALE GENOMIC DNA]</scope>
    <source>
        <strain evidence="8 9">LMG 22410</strain>
    </source>
</reference>
<evidence type="ECO:0000256" key="3">
    <source>
        <dbReference type="ARBA" id="ARBA00022801"/>
    </source>
</evidence>
<dbReference type="Gene3D" id="3.90.1720.10">
    <property type="entry name" value="endopeptidase domain like (from Nostoc punctiforme)"/>
    <property type="match status" value="1"/>
</dbReference>
<evidence type="ECO:0000256" key="4">
    <source>
        <dbReference type="ARBA" id="ARBA00022807"/>
    </source>
</evidence>
<evidence type="ECO:0000256" key="2">
    <source>
        <dbReference type="ARBA" id="ARBA00022670"/>
    </source>
</evidence>
<proteinExistence type="inferred from homology"/>
<keyword evidence="9" id="KW-1185">Reference proteome</keyword>
<dbReference type="InterPro" id="IPR000064">
    <property type="entry name" value="NLP_P60_dom"/>
</dbReference>